<dbReference type="Gene3D" id="2.80.10.50">
    <property type="match status" value="1"/>
</dbReference>
<evidence type="ECO:0000256" key="1">
    <source>
        <dbReference type="SAM" id="SignalP"/>
    </source>
</evidence>
<feature type="domain" description="Ricin B lectin" evidence="2">
    <location>
        <begin position="44"/>
        <end position="177"/>
    </location>
</feature>
<accession>A0A1E3HER0</accession>
<dbReference type="RefSeq" id="XP_018990585.1">
    <property type="nucleotide sequence ID" value="XM_019141778.1"/>
</dbReference>
<sequence length="180" mass="19415">MVALFALLPFVGLLASASPLIQRADNSTTIGQRIHCKPHHSVNADEWCVTAGNGNAAKRAPINIAYCFDDCSDWVEEQLWTAPEVGTPGSIALHSDLGTALCLTALGPHVRAELSVDTCDKDQQTWTLTSSDQIVLEGTDLCLDVDVASNQTNQNPYVILKDLQVSDCAEDSDSQKFTLI</sequence>
<dbReference type="SUPFAM" id="SSF50370">
    <property type="entry name" value="Ricin B-like lectins"/>
    <property type="match status" value="1"/>
</dbReference>
<evidence type="ECO:0000313" key="4">
    <source>
        <dbReference type="Proteomes" id="UP000094065"/>
    </source>
</evidence>
<dbReference type="InterPro" id="IPR000772">
    <property type="entry name" value="Ricin_B_lectin"/>
</dbReference>
<reference evidence="3 4" key="1">
    <citation type="submission" date="2016-06" db="EMBL/GenBank/DDBJ databases">
        <title>Evolution of pathogenesis and genome organization in the Tremellales.</title>
        <authorList>
            <person name="Cuomo C."/>
            <person name="Litvintseva A."/>
            <person name="Heitman J."/>
            <person name="Chen Y."/>
            <person name="Sun S."/>
            <person name="Springer D."/>
            <person name="Dromer F."/>
            <person name="Young S."/>
            <person name="Zeng Q."/>
            <person name="Chapman S."/>
            <person name="Gujja S."/>
            <person name="Saif S."/>
            <person name="Birren B."/>
        </authorList>
    </citation>
    <scope>NUCLEOTIDE SEQUENCE [LARGE SCALE GENOMIC DNA]</scope>
    <source>
        <strain evidence="3 4">CBS 6039</strain>
    </source>
</reference>
<keyword evidence="1" id="KW-0732">Signal</keyword>
<dbReference type="AlphaFoldDB" id="A0A1E3HER0"/>
<feature type="signal peptide" evidence="1">
    <location>
        <begin position="1"/>
        <end position="17"/>
    </location>
</feature>
<dbReference type="EMBL" id="AWGJ01000011">
    <property type="protein sequence ID" value="ODN74804.1"/>
    <property type="molecule type" value="Genomic_DNA"/>
</dbReference>
<evidence type="ECO:0000313" key="3">
    <source>
        <dbReference type="EMBL" id="ODN74804.1"/>
    </source>
</evidence>
<dbReference type="PROSITE" id="PS50231">
    <property type="entry name" value="RICIN_B_LECTIN"/>
    <property type="match status" value="1"/>
</dbReference>
<name>A0A1E3HER0_9TREE</name>
<protein>
    <recommendedName>
        <fullName evidence="2">Ricin B lectin domain-containing protein</fullName>
    </recommendedName>
</protein>
<proteinExistence type="predicted"/>
<gene>
    <name evidence="3" type="ORF">L202_07119</name>
</gene>
<comment type="caution">
    <text evidence="3">The sequence shown here is derived from an EMBL/GenBank/DDBJ whole genome shotgun (WGS) entry which is preliminary data.</text>
</comment>
<evidence type="ECO:0000259" key="2">
    <source>
        <dbReference type="Pfam" id="PF00652"/>
    </source>
</evidence>
<dbReference type="OrthoDB" id="10500075at2759"/>
<keyword evidence="4" id="KW-1185">Reference proteome</keyword>
<dbReference type="InterPro" id="IPR035992">
    <property type="entry name" value="Ricin_B-like_lectins"/>
</dbReference>
<dbReference type="GeneID" id="30158428"/>
<dbReference type="Pfam" id="PF00652">
    <property type="entry name" value="Ricin_B_lectin"/>
    <property type="match status" value="1"/>
</dbReference>
<dbReference type="Proteomes" id="UP000094065">
    <property type="component" value="Unassembled WGS sequence"/>
</dbReference>
<feature type="chain" id="PRO_5009129152" description="Ricin B lectin domain-containing protein" evidence="1">
    <location>
        <begin position="18"/>
        <end position="180"/>
    </location>
</feature>
<organism evidence="3 4">
    <name type="scientific">Cryptococcus amylolentus CBS 6039</name>
    <dbReference type="NCBI Taxonomy" id="1295533"/>
    <lineage>
        <taxon>Eukaryota</taxon>
        <taxon>Fungi</taxon>
        <taxon>Dikarya</taxon>
        <taxon>Basidiomycota</taxon>
        <taxon>Agaricomycotina</taxon>
        <taxon>Tremellomycetes</taxon>
        <taxon>Tremellales</taxon>
        <taxon>Cryptococcaceae</taxon>
        <taxon>Cryptococcus</taxon>
    </lineage>
</organism>